<evidence type="ECO:0000313" key="1">
    <source>
        <dbReference type="EMBL" id="MCH7398884.1"/>
    </source>
</evidence>
<comment type="caution">
    <text evidence="1">The sequence shown here is derived from an EMBL/GenBank/DDBJ whole genome shotgun (WGS) entry which is preliminary data.</text>
</comment>
<name>A0ABS9UQZ7_9BACT</name>
<sequence>MKNLLVVLSIVGLLFTIIPPFLVFSAVIDPATSKNLMFAGTLIWFTSAPFWLNKKS</sequence>
<evidence type="ECO:0008006" key="3">
    <source>
        <dbReference type="Google" id="ProtNLM"/>
    </source>
</evidence>
<accession>A0ABS9UQZ7</accession>
<evidence type="ECO:0000313" key="2">
    <source>
        <dbReference type="Proteomes" id="UP001165488"/>
    </source>
</evidence>
<organism evidence="1 2">
    <name type="scientific">Belliella calami</name>
    <dbReference type="NCBI Taxonomy" id="2923436"/>
    <lineage>
        <taxon>Bacteria</taxon>
        <taxon>Pseudomonadati</taxon>
        <taxon>Bacteroidota</taxon>
        <taxon>Cytophagia</taxon>
        <taxon>Cytophagales</taxon>
        <taxon>Cyclobacteriaceae</taxon>
        <taxon>Belliella</taxon>
    </lineage>
</organism>
<dbReference type="Proteomes" id="UP001165488">
    <property type="component" value="Unassembled WGS sequence"/>
</dbReference>
<dbReference type="EMBL" id="JAKZGS010000010">
    <property type="protein sequence ID" value="MCH7398884.1"/>
    <property type="molecule type" value="Genomic_DNA"/>
</dbReference>
<reference evidence="1" key="1">
    <citation type="submission" date="2022-03" db="EMBL/GenBank/DDBJ databases">
        <title>De novo assembled genomes of Belliella spp. (Cyclobacteriaceae) strains.</title>
        <authorList>
            <person name="Szabo A."/>
            <person name="Korponai K."/>
            <person name="Felfoldi T."/>
        </authorList>
    </citation>
    <scope>NUCLEOTIDE SEQUENCE</scope>
    <source>
        <strain evidence="1">DSM 107340</strain>
    </source>
</reference>
<keyword evidence="2" id="KW-1185">Reference proteome</keyword>
<gene>
    <name evidence="1" type="ORF">MM236_12840</name>
</gene>
<proteinExistence type="predicted"/>
<protein>
    <recommendedName>
        <fullName evidence="3">Photosystem II reaction center protein Z</fullName>
    </recommendedName>
</protein>
<dbReference type="RefSeq" id="WP_241275382.1">
    <property type="nucleotide sequence ID" value="NZ_JAKZGS010000010.1"/>
</dbReference>